<dbReference type="PROSITE" id="PS50011">
    <property type="entry name" value="PROTEIN_KINASE_DOM"/>
    <property type="match status" value="1"/>
</dbReference>
<dbReference type="GO" id="GO:0043065">
    <property type="term" value="P:positive regulation of apoptotic process"/>
    <property type="evidence" value="ECO:0007669"/>
    <property type="project" value="TreeGrafter"/>
</dbReference>
<feature type="repeat" description="ANK" evidence="6">
    <location>
        <begin position="609"/>
        <end position="641"/>
    </location>
</feature>
<feature type="compositionally biased region" description="Basic and acidic residues" evidence="8">
    <location>
        <begin position="410"/>
        <end position="419"/>
    </location>
</feature>
<dbReference type="Proteomes" id="UP000681722">
    <property type="component" value="Unassembled WGS sequence"/>
</dbReference>
<feature type="compositionally biased region" description="Polar residues" evidence="8">
    <location>
        <begin position="434"/>
        <end position="446"/>
    </location>
</feature>
<dbReference type="SMART" id="SM00248">
    <property type="entry name" value="ANK"/>
    <property type="match status" value="10"/>
</dbReference>
<feature type="repeat" description="ANK" evidence="6">
    <location>
        <begin position="642"/>
        <end position="674"/>
    </location>
</feature>
<keyword evidence="2" id="KW-0808">Transferase</keyword>
<feature type="repeat" description="ANK" evidence="6">
    <location>
        <begin position="675"/>
        <end position="707"/>
    </location>
</feature>
<evidence type="ECO:0000256" key="3">
    <source>
        <dbReference type="ARBA" id="ARBA00022741"/>
    </source>
</evidence>
<dbReference type="GO" id="GO:0005524">
    <property type="term" value="F:ATP binding"/>
    <property type="evidence" value="ECO:0007669"/>
    <property type="project" value="UniProtKB-UniRule"/>
</dbReference>
<dbReference type="SUPFAM" id="SSF56112">
    <property type="entry name" value="Protein kinase-like (PK-like)"/>
    <property type="match status" value="1"/>
</dbReference>
<keyword evidence="5 7" id="KW-0067">ATP-binding</keyword>
<dbReference type="SUPFAM" id="SSF47986">
    <property type="entry name" value="DEATH domain"/>
    <property type="match status" value="1"/>
</dbReference>
<dbReference type="InterPro" id="IPR011029">
    <property type="entry name" value="DEATH-like_dom_sf"/>
</dbReference>
<dbReference type="InterPro" id="IPR027417">
    <property type="entry name" value="P-loop_NTPase"/>
</dbReference>
<dbReference type="OrthoDB" id="504170at2759"/>
<dbReference type="FunFam" id="1.10.510.10:FF:000571">
    <property type="entry name" value="Maternal embryonic leucine zipper kinase"/>
    <property type="match status" value="1"/>
</dbReference>
<dbReference type="Gene3D" id="1.25.40.20">
    <property type="entry name" value="Ankyrin repeat-containing domain"/>
    <property type="match status" value="3"/>
</dbReference>
<dbReference type="Gene3D" id="3.30.200.20">
    <property type="entry name" value="Phosphorylase Kinase, domain 1"/>
    <property type="match status" value="1"/>
</dbReference>
<keyword evidence="12" id="KW-1185">Reference proteome</keyword>
<dbReference type="GO" id="GO:0005634">
    <property type="term" value="C:nucleus"/>
    <property type="evidence" value="ECO:0007669"/>
    <property type="project" value="TreeGrafter"/>
</dbReference>
<feature type="binding site" evidence="7">
    <location>
        <position position="46"/>
    </location>
    <ligand>
        <name>ATP</name>
        <dbReference type="ChEBI" id="CHEBI:30616"/>
    </ligand>
</feature>
<comment type="caution">
    <text evidence="10">The sequence shown here is derived from an EMBL/GenBank/DDBJ whole genome shotgun (WGS) entry which is preliminary data.</text>
</comment>
<dbReference type="PROSITE" id="PS50297">
    <property type="entry name" value="ANK_REP_REGION"/>
    <property type="match status" value="6"/>
</dbReference>
<evidence type="ECO:0000256" key="6">
    <source>
        <dbReference type="PROSITE-ProRule" id="PRU00023"/>
    </source>
</evidence>
<evidence type="ECO:0000259" key="9">
    <source>
        <dbReference type="PROSITE" id="PS50011"/>
    </source>
</evidence>
<dbReference type="InterPro" id="IPR002110">
    <property type="entry name" value="Ankyrin_rpt"/>
</dbReference>
<evidence type="ECO:0000256" key="1">
    <source>
        <dbReference type="ARBA" id="ARBA00022527"/>
    </source>
</evidence>
<reference evidence="10" key="1">
    <citation type="submission" date="2021-02" db="EMBL/GenBank/DDBJ databases">
        <authorList>
            <person name="Nowell W R."/>
        </authorList>
    </citation>
    <scope>NUCLEOTIDE SEQUENCE</scope>
</reference>
<evidence type="ECO:0000313" key="11">
    <source>
        <dbReference type="EMBL" id="CAF3668980.1"/>
    </source>
</evidence>
<dbReference type="EMBL" id="CAJOBC010001281">
    <property type="protein sequence ID" value="CAF3668980.1"/>
    <property type="molecule type" value="Genomic_DNA"/>
</dbReference>
<dbReference type="PRINTS" id="PR01415">
    <property type="entry name" value="ANKYRIN"/>
</dbReference>
<keyword evidence="4" id="KW-0418">Kinase</keyword>
<feature type="region of interest" description="Disordered" evidence="8">
    <location>
        <begin position="398"/>
        <end position="446"/>
    </location>
</feature>
<dbReference type="PROSITE" id="PS00107">
    <property type="entry name" value="PROTEIN_KINASE_ATP"/>
    <property type="match status" value="1"/>
</dbReference>
<evidence type="ECO:0000256" key="5">
    <source>
        <dbReference type="ARBA" id="ARBA00022840"/>
    </source>
</evidence>
<dbReference type="GO" id="GO:0035556">
    <property type="term" value="P:intracellular signal transduction"/>
    <property type="evidence" value="ECO:0007669"/>
    <property type="project" value="TreeGrafter"/>
</dbReference>
<dbReference type="Gene3D" id="1.10.510.10">
    <property type="entry name" value="Transferase(Phosphotransferase) domain 1"/>
    <property type="match status" value="1"/>
</dbReference>
<evidence type="ECO:0000313" key="10">
    <source>
        <dbReference type="EMBL" id="CAF0883221.1"/>
    </source>
</evidence>
<dbReference type="InterPro" id="IPR036770">
    <property type="entry name" value="Ankyrin_rpt-contain_sf"/>
</dbReference>
<dbReference type="PANTHER" id="PTHR24342">
    <property type="entry name" value="SERINE/THREONINE-PROTEIN KINASE 17"/>
    <property type="match status" value="1"/>
</dbReference>
<evidence type="ECO:0000256" key="8">
    <source>
        <dbReference type="SAM" id="MobiDB-lite"/>
    </source>
</evidence>
<dbReference type="Pfam" id="PF00069">
    <property type="entry name" value="Pkinase"/>
    <property type="match status" value="1"/>
</dbReference>
<keyword evidence="3 7" id="KW-0547">Nucleotide-binding</keyword>
<dbReference type="EMBL" id="CAJNOQ010001281">
    <property type="protein sequence ID" value="CAF0883221.1"/>
    <property type="molecule type" value="Genomic_DNA"/>
</dbReference>
<evidence type="ECO:0000313" key="12">
    <source>
        <dbReference type="Proteomes" id="UP000663829"/>
    </source>
</evidence>
<keyword evidence="6" id="KW-0040">ANK repeat</keyword>
<keyword evidence="1" id="KW-0723">Serine/threonine-protein kinase</keyword>
<gene>
    <name evidence="10" type="ORF">GPM918_LOCUS7723</name>
    <name evidence="11" type="ORF">SRO942_LOCUS7723</name>
</gene>
<name>A0A813YF71_9BILA</name>
<dbReference type="InterPro" id="IPR008271">
    <property type="entry name" value="Ser/Thr_kinase_AS"/>
</dbReference>
<sequence>MVIIKVDDFENYYEISDDLGSGQFAVVKRVKELSSGIDYAAKFVRKKRCIAGKRGLKREEILREADILSQLNHRNIITLHDVFENKHEIILVLELVGAGELFHYIAEKDALTEEEAVLFILQILEGVHHMHEKHIVHLDLKPENVMLLEKNKTHLKIIDFGISRQLKPNEPTKETFGTPEFVAPEVIAFEPLTLATDMWSIGVITYILLSGASPFLGNTNQETFTNISQVDYRFDEEFFSHTSDLAKDFIQRLFIKNPRERATVEDCLNHPWIKPRRKQDEEERRHAQINMPSFKSFIARRRWKVQMHCESRILRTVTTKYTDRDGNVKSKKCSERKGKTAIYEGQYSETDSEDEGTIEQTVLNKQSTNEQQQANGNDRIRCCPQNIELRQVKSSEFAESFQEDEEGEDDYHSKAEQKSKPSPTTLIKPLPNEQVVSDQHSRAQTNDCKIIESIDEQTGENVRHTIQNKVQRDENLKMSKSDDVQYEETDEGLLKKRCVKAISLCNKIFRQSQMRLSSALSLDALDSTFSPNRTCAENDDDFVLTALLCAAEDGDFVNIKKLCNIATIDINKENKHGETALHFACGSGHFDIVKFLCDRKANLFVVDGYGNNGVYWAARQGYVQIITFLYEKGVPIDLPNRTNETSLHISSRYGHAHVVEYLCKLGANVDAQEDEHETPLMCATWHGYPRIVRILCNAGCDINLRNKEGETGLILAAARGNEDIVRILIDNKANLNIRDKRSLAAIHWACKRQHIAIAIMLINADCNMNILDMFNETPLHYASREGLLTVVQTLCAFGCHIGIRNKSDSTALHLAARLGHTEIVRCLCLAGLNLTIQDKDGRTAAQIAEINGKSDIVNLLKSLSMQDNRQMFIEQLVPTKEPLRRIKLKVFGNSDAAVLSNRNSMPADELSRTPDLTIKLPNENSSKGISVYQVPFTGGGQWSVWDFSGMAVYRTIYDHFIGDHNCLHMIVFDITDDENKCVQNLTYWLEFLRVRILIREPIGLNGQSSEMVKIILVGTHADQILNCPKDENGDYVCEKATIVFNRIKDNYQYDFDFHDKLYLLDARSAWTSNIKNVIQCFNSYKDKICEKLKPSTMFLNRCTYHLQQWRKTYASFPVMSWSRFVENIRTELNPLASDEHMKELVQQLQLMGEILYLEGDPHQDLVCFDPHWLCHTILGKLLTSNYDIKKNILNNINKVKSKQQRFLSGTYSINDIQTLFPDTDALDLLQIFCAFDLCVQYDVYGDIEYEFPQLNSVDIIPGLWEKRSGVNYVYIGCEIRCRTNNELLWPIFSRIQVQLRRLTMSHEFQQQYKNEDIELYQSRCGSKLICGMIELLFTANHPTHLELKSRGQPNERENIFYLFHEILTLIEQTYLHTCPSLQLEYHYISTKHLQLNLTPLLNLFYQNSEVISKRPLQMSTSSIFITDQNLPSPTMSTYSLPFASNNNDTIFNTINQFTSPFYYTFSPKSIIQIQMNKSHEDNSIQPVTDANNNRKSILNDHHQIESPDDDSSSLLIKDTTGEYQEDLIDLICCGSYDLYSNLEMGVDLSISTLSLVTRQLLCRLFDKQDSIGRDWCLLAIALSMQHLIPLLDTEDLYKSKTEQLLDELCRKRSTDANIKYLLEKFLDIDRKDAYDLVAYTCPLFKLPQIQPVTDQITDPHDSHDSGIQNSTNTIASINR</sequence>
<feature type="region of interest" description="Disordered" evidence="8">
    <location>
        <begin position="1657"/>
        <end position="1679"/>
    </location>
</feature>
<dbReference type="SMART" id="SM00220">
    <property type="entry name" value="S_TKc"/>
    <property type="match status" value="1"/>
</dbReference>
<feature type="repeat" description="ANK" evidence="6">
    <location>
        <begin position="708"/>
        <end position="740"/>
    </location>
</feature>
<feature type="repeat" description="ANK" evidence="6">
    <location>
        <begin position="807"/>
        <end position="839"/>
    </location>
</feature>
<dbReference type="InterPro" id="IPR000719">
    <property type="entry name" value="Prot_kinase_dom"/>
</dbReference>
<dbReference type="Pfam" id="PF12796">
    <property type="entry name" value="Ank_2"/>
    <property type="match status" value="3"/>
</dbReference>
<dbReference type="PROSITE" id="PS00108">
    <property type="entry name" value="PROTEIN_KINASE_ST"/>
    <property type="match status" value="1"/>
</dbReference>
<dbReference type="PANTHER" id="PTHR24342:SF14">
    <property type="entry name" value="DEATH-ASSOCIATED PROTEIN KINASE DAPK-1"/>
    <property type="match status" value="1"/>
</dbReference>
<dbReference type="PROSITE" id="PS50088">
    <property type="entry name" value="ANK_REPEAT"/>
    <property type="match status" value="7"/>
</dbReference>
<dbReference type="InterPro" id="IPR011009">
    <property type="entry name" value="Kinase-like_dom_sf"/>
</dbReference>
<evidence type="ECO:0000256" key="2">
    <source>
        <dbReference type="ARBA" id="ARBA00022679"/>
    </source>
</evidence>
<feature type="repeat" description="ANK" evidence="6">
    <location>
        <begin position="576"/>
        <end position="608"/>
    </location>
</feature>
<dbReference type="GO" id="GO:0004674">
    <property type="term" value="F:protein serine/threonine kinase activity"/>
    <property type="evidence" value="ECO:0007669"/>
    <property type="project" value="UniProtKB-KW"/>
</dbReference>
<protein>
    <recommendedName>
        <fullName evidence="9">Protein kinase domain-containing protein</fullName>
    </recommendedName>
</protein>
<dbReference type="Gene3D" id="1.10.533.10">
    <property type="entry name" value="Death Domain, Fas"/>
    <property type="match status" value="1"/>
</dbReference>
<feature type="repeat" description="ANK" evidence="6">
    <location>
        <begin position="774"/>
        <end position="806"/>
    </location>
</feature>
<dbReference type="Gene3D" id="3.40.50.300">
    <property type="entry name" value="P-loop containing nucleotide triphosphate hydrolases"/>
    <property type="match status" value="1"/>
</dbReference>
<evidence type="ECO:0000256" key="4">
    <source>
        <dbReference type="ARBA" id="ARBA00022777"/>
    </source>
</evidence>
<feature type="compositionally biased region" description="Polar residues" evidence="8">
    <location>
        <begin position="1665"/>
        <end position="1679"/>
    </location>
</feature>
<dbReference type="InterPro" id="IPR017441">
    <property type="entry name" value="Protein_kinase_ATP_BS"/>
</dbReference>
<proteinExistence type="predicted"/>
<dbReference type="Pfam" id="PF00023">
    <property type="entry name" value="Ank"/>
    <property type="match status" value="1"/>
</dbReference>
<dbReference type="SUPFAM" id="SSF48403">
    <property type="entry name" value="Ankyrin repeat"/>
    <property type="match status" value="1"/>
</dbReference>
<feature type="domain" description="Protein kinase" evidence="9">
    <location>
        <begin position="13"/>
        <end position="273"/>
    </location>
</feature>
<evidence type="ECO:0000256" key="7">
    <source>
        <dbReference type="PROSITE-ProRule" id="PRU10141"/>
    </source>
</evidence>
<accession>A0A813YF71</accession>
<dbReference type="Proteomes" id="UP000663829">
    <property type="component" value="Unassembled WGS sequence"/>
</dbReference>
<organism evidence="10 12">
    <name type="scientific">Didymodactylos carnosus</name>
    <dbReference type="NCBI Taxonomy" id="1234261"/>
    <lineage>
        <taxon>Eukaryota</taxon>
        <taxon>Metazoa</taxon>
        <taxon>Spiralia</taxon>
        <taxon>Gnathifera</taxon>
        <taxon>Rotifera</taxon>
        <taxon>Eurotatoria</taxon>
        <taxon>Bdelloidea</taxon>
        <taxon>Philodinida</taxon>
        <taxon>Philodinidae</taxon>
        <taxon>Didymodactylos</taxon>
    </lineage>
</organism>